<dbReference type="GO" id="GO:0008270">
    <property type="term" value="F:zinc ion binding"/>
    <property type="evidence" value="ECO:0007669"/>
    <property type="project" value="UniProtKB-KW"/>
</dbReference>
<keyword evidence="1 6" id="KW-0853">WD repeat</keyword>
<dbReference type="InterPro" id="IPR019775">
    <property type="entry name" value="WD40_repeat_CS"/>
</dbReference>
<evidence type="ECO:0000256" key="7">
    <source>
        <dbReference type="SAM" id="MobiDB-lite"/>
    </source>
</evidence>
<dbReference type="Gene3D" id="2.130.10.10">
    <property type="entry name" value="YVTN repeat-like/Quinoprotein amine dehydrogenase"/>
    <property type="match status" value="2"/>
</dbReference>
<protein>
    <submittedName>
        <fullName evidence="8">Uncharacterized protein</fullName>
    </submittedName>
</protein>
<feature type="repeat" description="WD" evidence="6">
    <location>
        <begin position="435"/>
        <end position="478"/>
    </location>
</feature>
<keyword evidence="9" id="KW-1185">Reference proteome</keyword>
<dbReference type="Proteomes" id="UP001530293">
    <property type="component" value="Unassembled WGS sequence"/>
</dbReference>
<proteinExistence type="predicted"/>
<dbReference type="InterPro" id="IPR037590">
    <property type="entry name" value="WDR24"/>
</dbReference>
<name>A0ABD3LX75_9STRA</name>
<evidence type="ECO:0000256" key="4">
    <source>
        <dbReference type="ARBA" id="ARBA00022771"/>
    </source>
</evidence>
<dbReference type="EMBL" id="JALLBG020000312">
    <property type="protein sequence ID" value="KAL3756324.1"/>
    <property type="molecule type" value="Genomic_DNA"/>
</dbReference>
<dbReference type="InterPro" id="IPR036322">
    <property type="entry name" value="WD40_repeat_dom_sf"/>
</dbReference>
<dbReference type="PROSITE" id="PS00678">
    <property type="entry name" value="WD_REPEATS_1"/>
    <property type="match status" value="1"/>
</dbReference>
<dbReference type="PANTHER" id="PTHR46200:SF1">
    <property type="entry name" value="GATOR COMPLEX PROTEIN WDR24"/>
    <property type="match status" value="1"/>
</dbReference>
<dbReference type="SMART" id="SM00320">
    <property type="entry name" value="WD40"/>
    <property type="match status" value="3"/>
</dbReference>
<evidence type="ECO:0000256" key="2">
    <source>
        <dbReference type="ARBA" id="ARBA00022723"/>
    </source>
</evidence>
<dbReference type="AlphaFoldDB" id="A0ABD3LX75"/>
<gene>
    <name evidence="8" type="ORF">ACHAWU_007275</name>
</gene>
<feature type="repeat" description="WD" evidence="6">
    <location>
        <begin position="293"/>
        <end position="328"/>
    </location>
</feature>
<evidence type="ECO:0000256" key="6">
    <source>
        <dbReference type="PROSITE-ProRule" id="PRU00221"/>
    </source>
</evidence>
<comment type="caution">
    <text evidence="8">The sequence shown here is derived from an EMBL/GenBank/DDBJ whole genome shotgun (WGS) entry which is preliminary data.</text>
</comment>
<feature type="compositionally biased region" description="Polar residues" evidence="7">
    <location>
        <begin position="8"/>
        <end position="27"/>
    </location>
</feature>
<dbReference type="PROSITE" id="PS50294">
    <property type="entry name" value="WD_REPEATS_REGION"/>
    <property type="match status" value="1"/>
</dbReference>
<keyword evidence="5" id="KW-0862">Zinc</keyword>
<keyword evidence="2" id="KW-0479">Metal-binding</keyword>
<feature type="region of interest" description="Disordered" evidence="7">
    <location>
        <begin position="1"/>
        <end position="27"/>
    </location>
</feature>
<sequence>MSIHHSRTAASGSGSAQPRSHPFSSVSFSPGDGGADAYAVASGKNLLHIFRLENGKGIGGSRLEEIRSIRISQVRYFVLFSPPTLIVLSYHSFCRVSQHFQSPVQTTNSVSRGQNPQYPHLRDALRLPGAAPTVAPLPSPSTGGGGGININVTDVAWSLPQTYLVDDEVLPLANAGNTWPKRGDGIAVSGYEELVSPPDVHYTDPLPGSANEQNYHYPPFIQRHVIRDATTQLYDDSSVITAAGSNGVIVAWNANTLLSSSALTSSSSGVGSARGRSQQTSSITPLEQPEAAFLAHSRAVNRLAWHPTGRRPYLMLSASSDGTMKLWDRRATCSSSLHHGATGGAEYTATQNKLNQTTKSWFGFGNSLTVHSAHQLPTSAMLSTATWHCISTYQPKCEAVRDIRWNPVIDDLFAMVAGEWLLVYDIRIHKPMVKESTHAGDATSVDWHPSRRYVLATGGGRDRSVKVWDFESGLNLNKQDDVSMNYIKTNSCSFKSENSELSSASHTSSSSEIG</sequence>
<organism evidence="8 9">
    <name type="scientific">Discostella pseudostelligera</name>
    <dbReference type="NCBI Taxonomy" id="259834"/>
    <lineage>
        <taxon>Eukaryota</taxon>
        <taxon>Sar</taxon>
        <taxon>Stramenopiles</taxon>
        <taxon>Ochrophyta</taxon>
        <taxon>Bacillariophyta</taxon>
        <taxon>Coscinodiscophyceae</taxon>
        <taxon>Thalassiosirophycidae</taxon>
        <taxon>Stephanodiscales</taxon>
        <taxon>Stephanodiscaceae</taxon>
        <taxon>Discostella</taxon>
    </lineage>
</organism>
<evidence type="ECO:0000313" key="9">
    <source>
        <dbReference type="Proteomes" id="UP001530293"/>
    </source>
</evidence>
<evidence type="ECO:0000256" key="3">
    <source>
        <dbReference type="ARBA" id="ARBA00022737"/>
    </source>
</evidence>
<keyword evidence="4" id="KW-0863">Zinc-finger</keyword>
<reference evidence="8 9" key="1">
    <citation type="submission" date="2024-10" db="EMBL/GenBank/DDBJ databases">
        <title>Updated reference genomes for cyclostephanoid diatoms.</title>
        <authorList>
            <person name="Roberts W.R."/>
            <person name="Alverson A.J."/>
        </authorList>
    </citation>
    <scope>NUCLEOTIDE SEQUENCE [LARGE SCALE GENOMIC DNA]</scope>
    <source>
        <strain evidence="8 9">AJA232-27</strain>
    </source>
</reference>
<keyword evidence="3" id="KW-0677">Repeat</keyword>
<dbReference type="PROSITE" id="PS50082">
    <property type="entry name" value="WD_REPEATS_2"/>
    <property type="match status" value="2"/>
</dbReference>
<dbReference type="Pfam" id="PF00400">
    <property type="entry name" value="WD40"/>
    <property type="match status" value="2"/>
</dbReference>
<accession>A0ABD3LX75</accession>
<feature type="compositionally biased region" description="Low complexity" evidence="7">
    <location>
        <begin position="265"/>
        <end position="277"/>
    </location>
</feature>
<dbReference type="InterPro" id="IPR015943">
    <property type="entry name" value="WD40/YVTN_repeat-like_dom_sf"/>
</dbReference>
<dbReference type="PANTHER" id="PTHR46200">
    <property type="entry name" value="GATOR COMPLEX PROTEIN WDR24"/>
    <property type="match status" value="1"/>
</dbReference>
<evidence type="ECO:0000313" key="8">
    <source>
        <dbReference type="EMBL" id="KAL3756324.1"/>
    </source>
</evidence>
<dbReference type="SUPFAM" id="SSF50978">
    <property type="entry name" value="WD40 repeat-like"/>
    <property type="match status" value="1"/>
</dbReference>
<dbReference type="InterPro" id="IPR001680">
    <property type="entry name" value="WD40_rpt"/>
</dbReference>
<feature type="region of interest" description="Disordered" evidence="7">
    <location>
        <begin position="265"/>
        <end position="284"/>
    </location>
</feature>
<evidence type="ECO:0000256" key="1">
    <source>
        <dbReference type="ARBA" id="ARBA00022574"/>
    </source>
</evidence>
<evidence type="ECO:0000256" key="5">
    <source>
        <dbReference type="ARBA" id="ARBA00022833"/>
    </source>
</evidence>